<protein>
    <submittedName>
        <fullName evidence="1">Uncharacterized protein</fullName>
    </submittedName>
</protein>
<sequence length="105" mass="11741">MQSFDEPAPFTIVAWEPAFFVMYPAELAIDFMGYRMHFCKKPREAPQLLGSKFCGTCSLLLFDSLSASPSLMPRIPALRSLQLIKWKHACARSGWSAASQRLSPG</sequence>
<accession>A0ABN9SZT1</accession>
<keyword evidence="2" id="KW-1185">Reference proteome</keyword>
<organism evidence="1 2">
    <name type="scientific">Prorocentrum cordatum</name>
    <dbReference type="NCBI Taxonomy" id="2364126"/>
    <lineage>
        <taxon>Eukaryota</taxon>
        <taxon>Sar</taxon>
        <taxon>Alveolata</taxon>
        <taxon>Dinophyceae</taxon>
        <taxon>Prorocentrales</taxon>
        <taxon>Prorocentraceae</taxon>
        <taxon>Prorocentrum</taxon>
    </lineage>
</organism>
<comment type="caution">
    <text evidence="1">The sequence shown here is derived from an EMBL/GenBank/DDBJ whole genome shotgun (WGS) entry which is preliminary data.</text>
</comment>
<evidence type="ECO:0000313" key="1">
    <source>
        <dbReference type="EMBL" id="CAK0838073.1"/>
    </source>
</evidence>
<gene>
    <name evidence="1" type="ORF">PCOR1329_LOCUS34101</name>
</gene>
<evidence type="ECO:0000313" key="2">
    <source>
        <dbReference type="Proteomes" id="UP001189429"/>
    </source>
</evidence>
<name>A0ABN9SZT1_9DINO</name>
<dbReference type="Proteomes" id="UP001189429">
    <property type="component" value="Unassembled WGS sequence"/>
</dbReference>
<proteinExistence type="predicted"/>
<reference evidence="1" key="1">
    <citation type="submission" date="2023-10" db="EMBL/GenBank/DDBJ databases">
        <authorList>
            <person name="Chen Y."/>
            <person name="Shah S."/>
            <person name="Dougan E. K."/>
            <person name="Thang M."/>
            <person name="Chan C."/>
        </authorList>
    </citation>
    <scope>NUCLEOTIDE SEQUENCE [LARGE SCALE GENOMIC DNA]</scope>
</reference>
<dbReference type="EMBL" id="CAUYUJ010014195">
    <property type="protein sequence ID" value="CAK0838073.1"/>
    <property type="molecule type" value="Genomic_DNA"/>
</dbReference>